<evidence type="ECO:0000313" key="3">
    <source>
        <dbReference type="Proteomes" id="UP000243333"/>
    </source>
</evidence>
<proteinExistence type="predicted"/>
<evidence type="ECO:0000313" key="2">
    <source>
        <dbReference type="EMBL" id="SDF39002.1"/>
    </source>
</evidence>
<sequence length="469" mass="50466">MDIMMALQNMSSETTVVGVQPREIKNAAGQIGMALDFAAIFGEMVNFQPISADSRVEKQEQKQGELMPAISSLAQGAAPIVMPWVFLVLPSSLPVEEQFNRVFGTATAIDAGIQPVSPGQQASIALESVNRPLLSQNGTITPTLLNATALTKAVDVTFPASLIQTETVTVQGATQQITANTTDLSTYAADMQSGKKFQYIPIQPLDMKKSSQEWPATGKGNEPTDALLQAAGDNIMPVPGELPDDLSRAVQLAAATDSDVGKVVLREFNGEPVVQKQAQLLLSAARPERADNPASVFVGMIDHLNTSPAAPFTSSGNSAPPAHVIHDPYKVVEQVVAQARLRMRPDNSEMVIHLKPEHLGELTLKVSVENGGAVTASFHSNNPEVRSIIEASLPELKQELINQGLKVEYVGVYTGLSQSFMNDQRDQRQHIFTKSGLRKTMRQLSEVAAMETHGAHYVVPAVSGVDYRV</sequence>
<keyword evidence="3" id="KW-1185">Reference proteome</keyword>
<organism evidence="2 3">
    <name type="scientific">Sporolituus thermophilus DSM 23256</name>
    <dbReference type="NCBI Taxonomy" id="1123285"/>
    <lineage>
        <taxon>Bacteria</taxon>
        <taxon>Bacillati</taxon>
        <taxon>Bacillota</taxon>
        <taxon>Negativicutes</taxon>
        <taxon>Selenomonadales</taxon>
        <taxon>Sporomusaceae</taxon>
        <taxon>Sporolituus</taxon>
    </lineage>
</organism>
<dbReference type="InterPro" id="IPR021136">
    <property type="entry name" value="Flagellar_hook_control-like_C"/>
</dbReference>
<dbReference type="Pfam" id="PF02120">
    <property type="entry name" value="Flg_hook"/>
    <property type="match status" value="1"/>
</dbReference>
<dbReference type="AlphaFoldDB" id="A0A1G7KP63"/>
<feature type="domain" description="Flagellar hook-length control protein-like C-terminal" evidence="1">
    <location>
        <begin position="339"/>
        <end position="417"/>
    </location>
</feature>
<dbReference type="InterPro" id="IPR052563">
    <property type="entry name" value="FliK"/>
</dbReference>
<gene>
    <name evidence="2" type="ORF">SAMN05660235_01410</name>
</gene>
<dbReference type="PANTHER" id="PTHR37533:SF2">
    <property type="entry name" value="FLAGELLAR HOOK-LENGTH CONTROL PROTEIN"/>
    <property type="match status" value="1"/>
</dbReference>
<dbReference type="STRING" id="1123285.SAMN05660235_01410"/>
<accession>A0A1G7KP63</accession>
<dbReference type="EMBL" id="FNBU01000009">
    <property type="protein sequence ID" value="SDF39002.1"/>
    <property type="molecule type" value="Genomic_DNA"/>
</dbReference>
<dbReference type="CDD" id="cd17470">
    <property type="entry name" value="T3SS_Flik_C"/>
    <property type="match status" value="1"/>
</dbReference>
<reference evidence="3" key="1">
    <citation type="submission" date="2016-10" db="EMBL/GenBank/DDBJ databases">
        <authorList>
            <person name="Varghese N."/>
            <person name="Submissions S."/>
        </authorList>
    </citation>
    <scope>NUCLEOTIDE SEQUENCE [LARGE SCALE GENOMIC DNA]</scope>
    <source>
        <strain evidence="3">DSM 23256</strain>
    </source>
</reference>
<dbReference type="Proteomes" id="UP000243333">
    <property type="component" value="Unassembled WGS sequence"/>
</dbReference>
<dbReference type="PANTHER" id="PTHR37533">
    <property type="entry name" value="FLAGELLAR HOOK-LENGTH CONTROL PROTEIN"/>
    <property type="match status" value="1"/>
</dbReference>
<dbReference type="Gene3D" id="3.30.750.140">
    <property type="match status" value="1"/>
</dbReference>
<dbReference type="InterPro" id="IPR038610">
    <property type="entry name" value="FliK-like_C_sf"/>
</dbReference>
<protein>
    <submittedName>
        <fullName evidence="2">Hook-length control protein FliK</fullName>
    </submittedName>
</protein>
<name>A0A1G7KP63_9FIRM</name>
<evidence type="ECO:0000259" key="1">
    <source>
        <dbReference type="Pfam" id="PF02120"/>
    </source>
</evidence>